<dbReference type="Pfam" id="PF21948">
    <property type="entry name" value="LplA-B_cat"/>
    <property type="match status" value="1"/>
</dbReference>
<evidence type="ECO:0000313" key="2">
    <source>
        <dbReference type="EMBL" id="TWT75017.1"/>
    </source>
</evidence>
<accession>A0A5C5YJL6</accession>
<dbReference type="EMBL" id="SJPK01000001">
    <property type="protein sequence ID" value="TWT75017.1"/>
    <property type="molecule type" value="Genomic_DNA"/>
</dbReference>
<feature type="domain" description="BPL/LPL catalytic" evidence="1">
    <location>
        <begin position="32"/>
        <end position="242"/>
    </location>
</feature>
<keyword evidence="3" id="KW-1185">Reference proteome</keyword>
<dbReference type="Proteomes" id="UP000318053">
    <property type="component" value="Unassembled WGS sequence"/>
</dbReference>
<keyword evidence="2" id="KW-0012">Acyltransferase</keyword>
<name>A0A5C5YJL6_9BACT</name>
<evidence type="ECO:0000259" key="1">
    <source>
        <dbReference type="PROSITE" id="PS51733"/>
    </source>
</evidence>
<dbReference type="PANTHER" id="PTHR43679">
    <property type="entry name" value="OCTANOYLTRANSFERASE LIPM-RELATED"/>
    <property type="match status" value="1"/>
</dbReference>
<protein>
    <submittedName>
        <fullName evidence="2">Octanoyltransferase LipM</fullName>
        <ecNumber evidence="2">2.3.1.181</ecNumber>
    </submittedName>
</protein>
<sequence>MSSSGRLIPFAYHDGATNMAIDEAIVSAVAGNAVPPTLRFYGWSRPTLSLGYFQAADEAGDWAGEPVDLVRRSTGGGAIMHHRELTYSLSLPLADTGPGARQAVYRSVHACVIDTLKGLGVTAAAYSDVPARAFRSETVIPSKESRAPSDGLLPSRKQPREPFLCFQRRTDEDLICSGYKILGSAQRRVRGGVLQHGSLLLQVSCHADVLPGVADLAEIEIDPIAISQSIADGIAETMTLDWQSGELSAAERDHSVSIRANRYAAADWTRRR</sequence>
<dbReference type="PROSITE" id="PS51733">
    <property type="entry name" value="BPL_LPL_CATALYTIC"/>
    <property type="match status" value="1"/>
</dbReference>
<comment type="caution">
    <text evidence="2">The sequence shown here is derived from an EMBL/GenBank/DDBJ whole genome shotgun (WGS) entry which is preliminary data.</text>
</comment>
<dbReference type="InterPro" id="IPR050664">
    <property type="entry name" value="Octanoyltrans_LipM/LipL"/>
</dbReference>
<dbReference type="GO" id="GO:0033819">
    <property type="term" value="F:lipoyl(octanoyl) transferase activity"/>
    <property type="evidence" value="ECO:0007669"/>
    <property type="project" value="UniProtKB-EC"/>
</dbReference>
<dbReference type="RefSeq" id="WP_391564836.1">
    <property type="nucleotide sequence ID" value="NZ_SJPK01000001.1"/>
</dbReference>
<dbReference type="SUPFAM" id="SSF55681">
    <property type="entry name" value="Class II aaRS and biotin synthetases"/>
    <property type="match status" value="1"/>
</dbReference>
<proteinExistence type="predicted"/>
<gene>
    <name evidence="2" type="primary">lipM</name>
    <name evidence="2" type="ORF">CA85_03050</name>
</gene>
<organism evidence="2 3">
    <name type="scientific">Allorhodopirellula solitaria</name>
    <dbReference type="NCBI Taxonomy" id="2527987"/>
    <lineage>
        <taxon>Bacteria</taxon>
        <taxon>Pseudomonadati</taxon>
        <taxon>Planctomycetota</taxon>
        <taxon>Planctomycetia</taxon>
        <taxon>Pirellulales</taxon>
        <taxon>Pirellulaceae</taxon>
        <taxon>Allorhodopirellula</taxon>
    </lineage>
</organism>
<dbReference type="Gene3D" id="3.30.930.10">
    <property type="entry name" value="Bira Bifunctional Protein, Domain 2"/>
    <property type="match status" value="1"/>
</dbReference>
<evidence type="ECO:0000313" key="3">
    <source>
        <dbReference type="Proteomes" id="UP000318053"/>
    </source>
</evidence>
<dbReference type="PANTHER" id="PTHR43679:SF2">
    <property type="entry name" value="OCTANOYL-[GCVH]:PROTEIN N-OCTANOYLTRANSFERASE"/>
    <property type="match status" value="1"/>
</dbReference>
<keyword evidence="2" id="KW-0808">Transferase</keyword>
<dbReference type="InterPro" id="IPR004143">
    <property type="entry name" value="BPL_LPL_catalytic"/>
</dbReference>
<dbReference type="InterPro" id="IPR045864">
    <property type="entry name" value="aa-tRNA-synth_II/BPL/LPL"/>
</dbReference>
<reference evidence="2 3" key="1">
    <citation type="submission" date="2019-02" db="EMBL/GenBank/DDBJ databases">
        <title>Deep-cultivation of Planctomycetes and their phenomic and genomic characterization uncovers novel biology.</title>
        <authorList>
            <person name="Wiegand S."/>
            <person name="Jogler M."/>
            <person name="Boedeker C."/>
            <person name="Pinto D."/>
            <person name="Vollmers J."/>
            <person name="Rivas-Marin E."/>
            <person name="Kohn T."/>
            <person name="Peeters S.H."/>
            <person name="Heuer A."/>
            <person name="Rast P."/>
            <person name="Oberbeckmann S."/>
            <person name="Bunk B."/>
            <person name="Jeske O."/>
            <person name="Meyerdierks A."/>
            <person name="Storesund J.E."/>
            <person name="Kallscheuer N."/>
            <person name="Luecker S."/>
            <person name="Lage O.M."/>
            <person name="Pohl T."/>
            <person name="Merkel B.J."/>
            <person name="Hornburger P."/>
            <person name="Mueller R.-W."/>
            <person name="Bruemmer F."/>
            <person name="Labrenz M."/>
            <person name="Spormann A.M."/>
            <person name="Op Den Camp H."/>
            <person name="Overmann J."/>
            <person name="Amann R."/>
            <person name="Jetten M.S.M."/>
            <person name="Mascher T."/>
            <person name="Medema M.H."/>
            <person name="Devos D.P."/>
            <person name="Kaster A.-K."/>
            <person name="Ovreas L."/>
            <person name="Rohde M."/>
            <person name="Galperin M.Y."/>
            <person name="Jogler C."/>
        </authorList>
    </citation>
    <scope>NUCLEOTIDE SEQUENCE [LARGE SCALE GENOMIC DNA]</scope>
    <source>
        <strain evidence="2 3">CA85</strain>
    </source>
</reference>
<dbReference type="AlphaFoldDB" id="A0A5C5YJL6"/>
<dbReference type="EC" id="2.3.1.181" evidence="2"/>